<keyword evidence="3" id="KW-1185">Reference proteome</keyword>
<organism evidence="2 3">
    <name type="scientific">Olivibacter oleidegradans</name>
    <dbReference type="NCBI Taxonomy" id="760123"/>
    <lineage>
        <taxon>Bacteria</taxon>
        <taxon>Pseudomonadati</taxon>
        <taxon>Bacteroidota</taxon>
        <taxon>Sphingobacteriia</taxon>
        <taxon>Sphingobacteriales</taxon>
        <taxon>Sphingobacteriaceae</taxon>
        <taxon>Olivibacter</taxon>
    </lineage>
</organism>
<dbReference type="InterPro" id="IPR003779">
    <property type="entry name" value="CMD-like"/>
</dbReference>
<gene>
    <name evidence="2" type="ORF">ACFFI0_19420</name>
</gene>
<dbReference type="Proteomes" id="UP001589774">
    <property type="component" value="Unassembled WGS sequence"/>
</dbReference>
<dbReference type="PANTHER" id="PTHR34846">
    <property type="entry name" value="4-CARBOXYMUCONOLACTONE DECARBOXYLASE FAMILY PROTEIN (AFU_ORTHOLOGUE AFUA_6G11590)"/>
    <property type="match status" value="1"/>
</dbReference>
<evidence type="ECO:0000313" key="2">
    <source>
        <dbReference type="EMBL" id="MFC0320504.1"/>
    </source>
</evidence>
<dbReference type="Gene3D" id="1.20.1290.10">
    <property type="entry name" value="AhpD-like"/>
    <property type="match status" value="1"/>
</dbReference>
<protein>
    <submittedName>
        <fullName evidence="2">Carboxymuconolactone decarboxylase family protein</fullName>
    </submittedName>
</protein>
<comment type="caution">
    <text evidence="2">The sequence shown here is derived from an EMBL/GenBank/DDBJ whole genome shotgun (WGS) entry which is preliminary data.</text>
</comment>
<reference evidence="2 3" key="1">
    <citation type="submission" date="2024-09" db="EMBL/GenBank/DDBJ databases">
        <authorList>
            <person name="Sun Q."/>
            <person name="Mori K."/>
        </authorList>
    </citation>
    <scope>NUCLEOTIDE SEQUENCE [LARGE SCALE GENOMIC DNA]</scope>
    <source>
        <strain evidence="2 3">CCM 7765</strain>
    </source>
</reference>
<dbReference type="NCBIfam" id="TIGR00778">
    <property type="entry name" value="ahpD_dom"/>
    <property type="match status" value="1"/>
</dbReference>
<proteinExistence type="predicted"/>
<sequence>MKTRVNVQAVEPAAYSAMFGLEKYLQGTSLKKSHKELLKVRASQINGCAFCLDMHTKDAIKGGETAQRLFLLSAWRETDLFDEEEKAILALTEQMTLIHQGGVSNEVYEQAANLFDEHYLSQLIMAIVTINAWNRIAITTHLPISK</sequence>
<feature type="domain" description="Carboxymuconolactone decarboxylase-like" evidence="1">
    <location>
        <begin position="12"/>
        <end position="93"/>
    </location>
</feature>
<evidence type="ECO:0000313" key="3">
    <source>
        <dbReference type="Proteomes" id="UP001589774"/>
    </source>
</evidence>
<dbReference type="Pfam" id="PF02627">
    <property type="entry name" value="CMD"/>
    <property type="match status" value="1"/>
</dbReference>
<dbReference type="InterPro" id="IPR029032">
    <property type="entry name" value="AhpD-like"/>
</dbReference>
<accession>A0ABV6HPH6</accession>
<evidence type="ECO:0000259" key="1">
    <source>
        <dbReference type="Pfam" id="PF02627"/>
    </source>
</evidence>
<dbReference type="EMBL" id="JBHLWO010000002">
    <property type="protein sequence ID" value="MFC0320504.1"/>
    <property type="molecule type" value="Genomic_DNA"/>
</dbReference>
<dbReference type="RefSeq" id="WP_013667900.1">
    <property type="nucleotide sequence ID" value="NZ_JBHLWO010000002.1"/>
</dbReference>
<name>A0ABV6HPH6_9SPHI</name>
<dbReference type="SUPFAM" id="SSF69118">
    <property type="entry name" value="AhpD-like"/>
    <property type="match status" value="1"/>
</dbReference>
<dbReference type="PANTHER" id="PTHR34846:SF10">
    <property type="entry name" value="CYTOPLASMIC PROTEIN"/>
    <property type="match status" value="1"/>
</dbReference>
<dbReference type="InterPro" id="IPR004675">
    <property type="entry name" value="AhpD_core"/>
</dbReference>